<dbReference type="Proteomes" id="UP001431192">
    <property type="component" value="Unassembled WGS sequence"/>
</dbReference>
<keyword evidence="1" id="KW-1133">Transmembrane helix</keyword>
<gene>
    <name evidence="2" type="ORF">N4T56_01120</name>
</gene>
<sequence length="98" mass="11371">MYHFKLYDDERLVSLNREEKHHIVNKAIKAYRNENPINWIKRLSLFALVSFLPALIIYVFNGSSFVTGWLAISSFILAVKLASDETPNILPYLDKELS</sequence>
<name>A0ABT2NYU5_9GAMM</name>
<keyword evidence="1" id="KW-0472">Membrane</keyword>
<comment type="caution">
    <text evidence="2">The sequence shown here is derived from an EMBL/GenBank/DDBJ whole genome shotgun (WGS) entry which is preliminary data.</text>
</comment>
<dbReference type="RefSeq" id="WP_261731936.1">
    <property type="nucleotide sequence ID" value="NZ_JAODOQ010000001.1"/>
</dbReference>
<reference evidence="2" key="1">
    <citation type="submission" date="2022-09" db="EMBL/GenBank/DDBJ databases">
        <title>Shewanella sp. KJ10-1 sp.nov, isolated from marine algae.</title>
        <authorList>
            <person name="Butt M."/>
            <person name="Lee J.K."/>
            <person name="Kim J.M."/>
            <person name="Choi D.G."/>
        </authorList>
    </citation>
    <scope>NUCLEOTIDE SEQUENCE</scope>
    <source>
        <strain evidence="2">KJ10-1</strain>
    </source>
</reference>
<protein>
    <submittedName>
        <fullName evidence="2">Uncharacterized protein</fullName>
    </submittedName>
</protein>
<keyword evidence="1" id="KW-0812">Transmembrane</keyword>
<dbReference type="EMBL" id="JAODOQ010000001">
    <property type="protein sequence ID" value="MCT8985387.1"/>
    <property type="molecule type" value="Genomic_DNA"/>
</dbReference>
<organism evidence="2 3">
    <name type="scientific">Shewanella phaeophyticola</name>
    <dbReference type="NCBI Taxonomy" id="2978345"/>
    <lineage>
        <taxon>Bacteria</taxon>
        <taxon>Pseudomonadati</taxon>
        <taxon>Pseudomonadota</taxon>
        <taxon>Gammaproteobacteria</taxon>
        <taxon>Alteromonadales</taxon>
        <taxon>Shewanellaceae</taxon>
        <taxon>Shewanella</taxon>
    </lineage>
</organism>
<keyword evidence="3" id="KW-1185">Reference proteome</keyword>
<feature type="transmembrane region" description="Helical" evidence="1">
    <location>
        <begin position="39"/>
        <end position="60"/>
    </location>
</feature>
<accession>A0ABT2NYU5</accession>
<evidence type="ECO:0000256" key="1">
    <source>
        <dbReference type="SAM" id="Phobius"/>
    </source>
</evidence>
<evidence type="ECO:0000313" key="2">
    <source>
        <dbReference type="EMBL" id="MCT8985387.1"/>
    </source>
</evidence>
<proteinExistence type="predicted"/>
<evidence type="ECO:0000313" key="3">
    <source>
        <dbReference type="Proteomes" id="UP001431192"/>
    </source>
</evidence>